<dbReference type="EMBL" id="BMQQ01000010">
    <property type="protein sequence ID" value="GGT35256.1"/>
    <property type="molecule type" value="Genomic_DNA"/>
</dbReference>
<evidence type="ECO:0000256" key="1">
    <source>
        <dbReference type="SAM" id="MobiDB-lite"/>
    </source>
</evidence>
<dbReference type="AlphaFoldDB" id="A0A918H442"/>
<gene>
    <name evidence="2" type="ORF">GCM10014713_31150</name>
</gene>
<evidence type="ECO:0000313" key="3">
    <source>
        <dbReference type="Proteomes" id="UP000619486"/>
    </source>
</evidence>
<reference evidence="2" key="2">
    <citation type="submission" date="2020-09" db="EMBL/GenBank/DDBJ databases">
        <authorList>
            <person name="Sun Q."/>
            <person name="Ohkuma M."/>
        </authorList>
    </citation>
    <scope>NUCLEOTIDE SEQUENCE</scope>
    <source>
        <strain evidence="2">JCM 3172</strain>
    </source>
</reference>
<organism evidence="2 3">
    <name type="scientific">Streptomyces purpureus</name>
    <dbReference type="NCBI Taxonomy" id="1951"/>
    <lineage>
        <taxon>Bacteria</taxon>
        <taxon>Bacillati</taxon>
        <taxon>Actinomycetota</taxon>
        <taxon>Actinomycetes</taxon>
        <taxon>Kitasatosporales</taxon>
        <taxon>Streptomycetaceae</taxon>
        <taxon>Streptomyces</taxon>
    </lineage>
</organism>
<feature type="region of interest" description="Disordered" evidence="1">
    <location>
        <begin position="45"/>
        <end position="77"/>
    </location>
</feature>
<proteinExistence type="predicted"/>
<sequence length="77" mass="8583">MTAVLTWQQLRNLKLTELQDAADGWGEVSNRADAGRDRVSNEMTNRLQQTQKGEAASAALGRLKQLDRNGESDLLRN</sequence>
<dbReference type="Proteomes" id="UP000619486">
    <property type="component" value="Unassembled WGS sequence"/>
</dbReference>
<reference evidence="2" key="1">
    <citation type="journal article" date="2014" name="Int. J. Syst. Evol. Microbiol.">
        <title>Complete genome sequence of Corynebacterium casei LMG S-19264T (=DSM 44701T), isolated from a smear-ripened cheese.</title>
        <authorList>
            <consortium name="US DOE Joint Genome Institute (JGI-PGF)"/>
            <person name="Walter F."/>
            <person name="Albersmeier A."/>
            <person name="Kalinowski J."/>
            <person name="Ruckert C."/>
        </authorList>
    </citation>
    <scope>NUCLEOTIDE SEQUENCE</scope>
    <source>
        <strain evidence="2">JCM 3172</strain>
    </source>
</reference>
<comment type="caution">
    <text evidence="2">The sequence shown here is derived from an EMBL/GenBank/DDBJ whole genome shotgun (WGS) entry which is preliminary data.</text>
</comment>
<dbReference type="RefSeq" id="WP_019886917.1">
    <property type="nucleotide sequence ID" value="NZ_BMQQ01000010.1"/>
</dbReference>
<keyword evidence="3" id="KW-1185">Reference proteome</keyword>
<name>A0A918H442_9ACTN</name>
<protein>
    <submittedName>
        <fullName evidence="2">Uncharacterized protein</fullName>
    </submittedName>
</protein>
<accession>A0A918H442</accession>
<evidence type="ECO:0000313" key="2">
    <source>
        <dbReference type="EMBL" id="GGT35256.1"/>
    </source>
</evidence>
<feature type="compositionally biased region" description="Basic and acidic residues" evidence="1">
    <location>
        <begin position="64"/>
        <end position="77"/>
    </location>
</feature>